<evidence type="ECO:0000256" key="6">
    <source>
        <dbReference type="SAM" id="Phobius"/>
    </source>
</evidence>
<keyword evidence="2" id="KW-1003">Cell membrane</keyword>
<name>A1STU0_PSYIN</name>
<evidence type="ECO:0000256" key="2">
    <source>
        <dbReference type="ARBA" id="ARBA00022475"/>
    </source>
</evidence>
<dbReference type="eggNOG" id="COG1380">
    <property type="taxonomic scope" value="Bacteria"/>
</dbReference>
<keyword evidence="5 6" id="KW-0472">Membrane</keyword>
<evidence type="ECO:0000313" key="7">
    <source>
        <dbReference type="EMBL" id="ABM02905.1"/>
    </source>
</evidence>
<dbReference type="STRING" id="357804.Ping_1066"/>
<accession>A1STU0</accession>
<sequence length="136" mass="15557">MMNFNNLFLQLKNVNIFGKIVDFSRGFLIILLFLSVGKIISSYLPFAFPGSIIGLILLFSALNLRLIKVEWIMMSGSLLLKYMALLFVPIGVGLINHLALIFDNWFVITFSFFFTTLLILLSVGHLYQFLNKKEDL</sequence>
<keyword evidence="4 6" id="KW-1133">Transmembrane helix</keyword>
<gene>
    <name evidence="7" type="ordered locus">Ping_1066</name>
</gene>
<protein>
    <submittedName>
        <fullName evidence="7">LrgA family protein</fullName>
    </submittedName>
</protein>
<organism evidence="7 8">
    <name type="scientific">Psychromonas ingrahamii (strain DSM 17664 / CCUG 51855 / 37)</name>
    <dbReference type="NCBI Taxonomy" id="357804"/>
    <lineage>
        <taxon>Bacteria</taxon>
        <taxon>Pseudomonadati</taxon>
        <taxon>Pseudomonadota</taxon>
        <taxon>Gammaproteobacteria</taxon>
        <taxon>Alteromonadales</taxon>
        <taxon>Psychromonadaceae</taxon>
        <taxon>Psychromonas</taxon>
    </lineage>
</organism>
<dbReference type="Pfam" id="PF03788">
    <property type="entry name" value="LrgA"/>
    <property type="match status" value="1"/>
</dbReference>
<feature type="transmembrane region" description="Helical" evidence="6">
    <location>
        <begin position="20"/>
        <end position="40"/>
    </location>
</feature>
<dbReference type="EMBL" id="CP000510">
    <property type="protein sequence ID" value="ABM02905.1"/>
    <property type="molecule type" value="Genomic_DNA"/>
</dbReference>
<dbReference type="PANTHER" id="PTHR33931">
    <property type="entry name" value="HOLIN-LIKE PROTEIN CIDA-RELATED"/>
    <property type="match status" value="1"/>
</dbReference>
<evidence type="ECO:0000256" key="3">
    <source>
        <dbReference type="ARBA" id="ARBA00022692"/>
    </source>
</evidence>
<reference evidence="7 8" key="1">
    <citation type="submission" date="2007-01" db="EMBL/GenBank/DDBJ databases">
        <title>Complete sequence of Psychromonas ingrahamii 37.</title>
        <authorList>
            <consortium name="US DOE Joint Genome Institute"/>
            <person name="Copeland A."/>
            <person name="Lucas S."/>
            <person name="Lapidus A."/>
            <person name="Barry K."/>
            <person name="Detter J.C."/>
            <person name="Glavina del Rio T."/>
            <person name="Hammon N."/>
            <person name="Israni S."/>
            <person name="Dalin E."/>
            <person name="Tice H."/>
            <person name="Pitluck S."/>
            <person name="Thompson L.S."/>
            <person name="Brettin T."/>
            <person name="Bruce D."/>
            <person name="Han C."/>
            <person name="Tapia R."/>
            <person name="Schmutz J."/>
            <person name="Larimer F."/>
            <person name="Land M."/>
            <person name="Hauser L."/>
            <person name="Kyrpides N."/>
            <person name="Ivanova N."/>
            <person name="Staley J."/>
            <person name="Richardson P."/>
        </authorList>
    </citation>
    <scope>NUCLEOTIDE SEQUENCE [LARGE SCALE GENOMIC DNA]</scope>
    <source>
        <strain evidence="7 8">37</strain>
    </source>
</reference>
<proteinExistence type="predicted"/>
<comment type="subcellular location">
    <subcellularLocation>
        <location evidence="1">Cell membrane</location>
        <topology evidence="1">Multi-pass membrane protein</topology>
    </subcellularLocation>
</comment>
<dbReference type="Proteomes" id="UP000000639">
    <property type="component" value="Chromosome"/>
</dbReference>
<evidence type="ECO:0000313" key="8">
    <source>
        <dbReference type="Proteomes" id="UP000000639"/>
    </source>
</evidence>
<dbReference type="GO" id="GO:0005886">
    <property type="term" value="C:plasma membrane"/>
    <property type="evidence" value="ECO:0007669"/>
    <property type="project" value="UniProtKB-SubCell"/>
</dbReference>
<evidence type="ECO:0000256" key="4">
    <source>
        <dbReference type="ARBA" id="ARBA00022989"/>
    </source>
</evidence>
<dbReference type="InterPro" id="IPR005538">
    <property type="entry name" value="LrgA/CidA"/>
</dbReference>
<feature type="transmembrane region" description="Helical" evidence="6">
    <location>
        <begin position="79"/>
        <end position="99"/>
    </location>
</feature>
<evidence type="ECO:0000256" key="5">
    <source>
        <dbReference type="ARBA" id="ARBA00023136"/>
    </source>
</evidence>
<dbReference type="PANTHER" id="PTHR33931:SF5">
    <property type="entry name" value="UPF0299 MEMBRANE PROTEIN YOHJ"/>
    <property type="match status" value="1"/>
</dbReference>
<feature type="transmembrane region" description="Helical" evidence="6">
    <location>
        <begin position="105"/>
        <end position="127"/>
    </location>
</feature>
<dbReference type="KEGG" id="pin:Ping_1066"/>
<keyword evidence="8" id="KW-1185">Reference proteome</keyword>
<evidence type="ECO:0000256" key="1">
    <source>
        <dbReference type="ARBA" id="ARBA00004651"/>
    </source>
</evidence>
<dbReference type="HOGENOM" id="CLU_113736_1_1_6"/>
<dbReference type="AlphaFoldDB" id="A1STU0"/>
<feature type="transmembrane region" description="Helical" evidence="6">
    <location>
        <begin position="46"/>
        <end position="67"/>
    </location>
</feature>
<keyword evidence="3 6" id="KW-0812">Transmembrane</keyword>